<keyword evidence="1" id="KW-1133">Transmembrane helix</keyword>
<keyword evidence="3" id="KW-1185">Reference proteome</keyword>
<evidence type="ECO:0000313" key="3">
    <source>
        <dbReference type="Proteomes" id="UP000565286"/>
    </source>
</evidence>
<dbReference type="Pfam" id="PF04964">
    <property type="entry name" value="Flp_Fap"/>
    <property type="match status" value="1"/>
</dbReference>
<dbReference type="RefSeq" id="WP_183893747.1">
    <property type="nucleotide sequence ID" value="NZ_JACIDV010000001.1"/>
</dbReference>
<gene>
    <name evidence="2" type="ORF">GGQ73_000079</name>
</gene>
<comment type="caution">
    <text evidence="2">The sequence shown here is derived from an EMBL/GenBank/DDBJ whole genome shotgun (WGS) entry which is preliminary data.</text>
</comment>
<dbReference type="AlphaFoldDB" id="A0A7W6C3J3"/>
<reference evidence="2 3" key="1">
    <citation type="submission" date="2020-08" db="EMBL/GenBank/DDBJ databases">
        <title>Genomic Encyclopedia of Type Strains, Phase IV (KMG-IV): sequencing the most valuable type-strain genomes for metagenomic binning, comparative biology and taxonomic classification.</title>
        <authorList>
            <person name="Goeker M."/>
        </authorList>
    </citation>
    <scope>NUCLEOTIDE SEQUENCE [LARGE SCALE GENOMIC DNA]</scope>
    <source>
        <strain evidence="2 3">DSM 26438</strain>
    </source>
</reference>
<name>A0A7W6C3J3_9HYPH</name>
<protein>
    <submittedName>
        <fullName evidence="2">Pilus assembly protein Flp/PilA</fullName>
    </submittedName>
</protein>
<proteinExistence type="predicted"/>
<evidence type="ECO:0000313" key="2">
    <source>
        <dbReference type="EMBL" id="MBB3944156.1"/>
    </source>
</evidence>
<dbReference type="InterPro" id="IPR007047">
    <property type="entry name" value="Flp_Fap"/>
</dbReference>
<keyword evidence="1" id="KW-0812">Transmembrane</keyword>
<feature type="transmembrane region" description="Helical" evidence="1">
    <location>
        <begin position="21"/>
        <end position="48"/>
    </location>
</feature>
<organism evidence="2 3">
    <name type="scientific">Rhizobium skierniewicense</name>
    <dbReference type="NCBI Taxonomy" id="984260"/>
    <lineage>
        <taxon>Bacteria</taxon>
        <taxon>Pseudomonadati</taxon>
        <taxon>Pseudomonadota</taxon>
        <taxon>Alphaproteobacteria</taxon>
        <taxon>Hyphomicrobiales</taxon>
        <taxon>Rhizobiaceae</taxon>
        <taxon>Rhizobium/Agrobacterium group</taxon>
        <taxon>Rhizobium</taxon>
    </lineage>
</organism>
<evidence type="ECO:0000256" key="1">
    <source>
        <dbReference type="SAM" id="Phobius"/>
    </source>
</evidence>
<dbReference type="EMBL" id="JACIDV010000001">
    <property type="protein sequence ID" value="MBB3944156.1"/>
    <property type="molecule type" value="Genomic_DNA"/>
</dbReference>
<sequence length="57" mass="6053">MQKLVALYADRDGATAIEYGLIIALIASAIIVGMQTIGTNITAIFQFLSDTFTNAMA</sequence>
<accession>A0A7W6C3J3</accession>
<keyword evidence="1" id="KW-0472">Membrane</keyword>
<dbReference type="Proteomes" id="UP000565286">
    <property type="component" value="Unassembled WGS sequence"/>
</dbReference>